<reference evidence="2" key="2">
    <citation type="submission" date="2015-01" db="EMBL/GenBank/DDBJ databases">
        <title>Evolutionary Origins and Diversification of the Mycorrhizal Mutualists.</title>
        <authorList>
            <consortium name="DOE Joint Genome Institute"/>
            <consortium name="Mycorrhizal Genomics Consortium"/>
            <person name="Kohler A."/>
            <person name="Kuo A."/>
            <person name="Nagy L.G."/>
            <person name="Floudas D."/>
            <person name="Copeland A."/>
            <person name="Barry K.W."/>
            <person name="Cichocki N."/>
            <person name="Veneault-Fourrey C."/>
            <person name="LaButti K."/>
            <person name="Lindquist E.A."/>
            <person name="Lipzen A."/>
            <person name="Lundell T."/>
            <person name="Morin E."/>
            <person name="Murat C."/>
            <person name="Riley R."/>
            <person name="Ohm R."/>
            <person name="Sun H."/>
            <person name="Tunlid A."/>
            <person name="Henrissat B."/>
            <person name="Grigoriev I.V."/>
            <person name="Hibbett D.S."/>
            <person name="Martin F."/>
        </authorList>
    </citation>
    <scope>NUCLEOTIDE SEQUENCE [LARGE SCALE GENOMIC DNA]</scope>
    <source>
        <strain evidence="2">LaAM-08-1</strain>
    </source>
</reference>
<dbReference type="Proteomes" id="UP000054477">
    <property type="component" value="Unassembled WGS sequence"/>
</dbReference>
<reference evidence="1 2" key="1">
    <citation type="submission" date="2014-04" db="EMBL/GenBank/DDBJ databases">
        <authorList>
            <consortium name="DOE Joint Genome Institute"/>
            <person name="Kuo A."/>
            <person name="Kohler A."/>
            <person name="Nagy L.G."/>
            <person name="Floudas D."/>
            <person name="Copeland A."/>
            <person name="Barry K.W."/>
            <person name="Cichocki N."/>
            <person name="Veneault-Fourrey C."/>
            <person name="LaButti K."/>
            <person name="Lindquist E.A."/>
            <person name="Lipzen A."/>
            <person name="Lundell T."/>
            <person name="Morin E."/>
            <person name="Murat C."/>
            <person name="Sun H."/>
            <person name="Tunlid A."/>
            <person name="Henrissat B."/>
            <person name="Grigoriev I.V."/>
            <person name="Hibbett D.S."/>
            <person name="Martin F."/>
            <person name="Nordberg H.P."/>
            <person name="Cantor M.N."/>
            <person name="Hua S.X."/>
        </authorList>
    </citation>
    <scope>NUCLEOTIDE SEQUENCE [LARGE SCALE GENOMIC DNA]</scope>
    <source>
        <strain evidence="1 2">LaAM-08-1</strain>
    </source>
</reference>
<gene>
    <name evidence="1" type="ORF">K443DRAFT_8725</name>
</gene>
<organism evidence="1 2">
    <name type="scientific">Laccaria amethystina LaAM-08-1</name>
    <dbReference type="NCBI Taxonomy" id="1095629"/>
    <lineage>
        <taxon>Eukaryota</taxon>
        <taxon>Fungi</taxon>
        <taxon>Dikarya</taxon>
        <taxon>Basidiomycota</taxon>
        <taxon>Agaricomycotina</taxon>
        <taxon>Agaricomycetes</taxon>
        <taxon>Agaricomycetidae</taxon>
        <taxon>Agaricales</taxon>
        <taxon>Agaricineae</taxon>
        <taxon>Hydnangiaceae</taxon>
        <taxon>Laccaria</taxon>
    </lineage>
</organism>
<dbReference type="AlphaFoldDB" id="A0A0C9XBY5"/>
<name>A0A0C9XBY5_9AGAR</name>
<protein>
    <submittedName>
        <fullName evidence="1">Uncharacterized protein</fullName>
    </submittedName>
</protein>
<proteinExistence type="predicted"/>
<accession>A0A0C9XBY5</accession>
<keyword evidence="2" id="KW-1185">Reference proteome</keyword>
<dbReference type="HOGENOM" id="CLU_2413572_0_0_1"/>
<sequence>MIGAPTKANKRESGVSIVDDPVLRRPWSMYAQAAQLIQRFGEDEVAKAKNVALQVLGSEDILMSSSCAESCSREIKLVSRWGRNRAVAAVPI</sequence>
<evidence type="ECO:0000313" key="1">
    <source>
        <dbReference type="EMBL" id="KIJ98983.1"/>
    </source>
</evidence>
<dbReference type="EMBL" id="KN838656">
    <property type="protein sequence ID" value="KIJ98983.1"/>
    <property type="molecule type" value="Genomic_DNA"/>
</dbReference>
<evidence type="ECO:0000313" key="2">
    <source>
        <dbReference type="Proteomes" id="UP000054477"/>
    </source>
</evidence>